<evidence type="ECO:0000256" key="1">
    <source>
        <dbReference type="SAM" id="MobiDB-lite"/>
    </source>
</evidence>
<dbReference type="Pfam" id="PF06210">
    <property type="entry name" value="DUF1003"/>
    <property type="match status" value="1"/>
</dbReference>
<keyword evidence="2" id="KW-0472">Membrane</keyword>
<dbReference type="RefSeq" id="WP_315603711.1">
    <property type="nucleotide sequence ID" value="NZ_CP130318.1"/>
</dbReference>
<dbReference type="EMBL" id="CP130318">
    <property type="protein sequence ID" value="WNQ09937.1"/>
    <property type="molecule type" value="Genomic_DNA"/>
</dbReference>
<name>A0AA96LAC6_9BACL</name>
<sequence>MKTEQMTLENCEEMLLRELEKYPNQKLEKDDVYRVAEMVREYQGRIKAYLHEQQEKKVTSLDRLADKVARFGGSWGFIAILAFIIASWVVLNFFASWNTLFILSFCMSCMSVFTAPFILMSQNRQAVKNKQEQMLDIAINFKAEQENMEIQSHLKQILERMNRLEELQSGRGRETQREGKEQQEKLTVS</sequence>
<dbReference type="KEGG" id="paun:MJA45_20265"/>
<dbReference type="InterPro" id="IPR010406">
    <property type="entry name" value="DUF1003"/>
</dbReference>
<keyword evidence="2" id="KW-1133">Transmembrane helix</keyword>
<evidence type="ECO:0000256" key="2">
    <source>
        <dbReference type="SAM" id="Phobius"/>
    </source>
</evidence>
<keyword evidence="2" id="KW-0812">Transmembrane</keyword>
<protein>
    <submittedName>
        <fullName evidence="3">DUF1003 domain-containing protein</fullName>
    </submittedName>
</protein>
<reference evidence="3 4" key="1">
    <citation type="submission" date="2022-02" db="EMBL/GenBank/DDBJ databases">
        <title>Paenibacillus sp. MBLB1776 Whole Genome Shotgun Sequencing.</title>
        <authorList>
            <person name="Hwang C.Y."/>
            <person name="Cho E.-S."/>
            <person name="Seo M.-J."/>
        </authorList>
    </citation>
    <scope>NUCLEOTIDE SEQUENCE [LARGE SCALE GENOMIC DNA]</scope>
    <source>
        <strain evidence="3 4">MBLB1776</strain>
    </source>
</reference>
<gene>
    <name evidence="3" type="ORF">MJA45_20265</name>
</gene>
<keyword evidence="4" id="KW-1185">Reference proteome</keyword>
<evidence type="ECO:0000313" key="3">
    <source>
        <dbReference type="EMBL" id="WNQ09937.1"/>
    </source>
</evidence>
<feature type="transmembrane region" description="Helical" evidence="2">
    <location>
        <begin position="73"/>
        <end position="94"/>
    </location>
</feature>
<dbReference type="Proteomes" id="UP001305702">
    <property type="component" value="Chromosome"/>
</dbReference>
<dbReference type="PANTHER" id="PTHR41386">
    <property type="entry name" value="INTEGRAL MEMBRANE PROTEIN-RELATED"/>
    <property type="match status" value="1"/>
</dbReference>
<feature type="transmembrane region" description="Helical" evidence="2">
    <location>
        <begin position="100"/>
        <end position="120"/>
    </location>
</feature>
<dbReference type="AlphaFoldDB" id="A0AA96LAC6"/>
<proteinExistence type="predicted"/>
<feature type="region of interest" description="Disordered" evidence="1">
    <location>
        <begin position="167"/>
        <end position="189"/>
    </location>
</feature>
<organism evidence="3 4">
    <name type="scientific">Paenibacillus aurantius</name>
    <dbReference type="NCBI Taxonomy" id="2918900"/>
    <lineage>
        <taxon>Bacteria</taxon>
        <taxon>Bacillati</taxon>
        <taxon>Bacillota</taxon>
        <taxon>Bacilli</taxon>
        <taxon>Bacillales</taxon>
        <taxon>Paenibacillaceae</taxon>
        <taxon>Paenibacillus</taxon>
    </lineage>
</organism>
<dbReference type="PANTHER" id="PTHR41386:SF1">
    <property type="entry name" value="MEMBRANE PROTEIN"/>
    <property type="match status" value="1"/>
</dbReference>
<accession>A0AA96LAC6</accession>
<evidence type="ECO:0000313" key="4">
    <source>
        <dbReference type="Proteomes" id="UP001305702"/>
    </source>
</evidence>